<name>A0ABD5YR80_9EURY</name>
<feature type="domain" description="UspA" evidence="1">
    <location>
        <begin position="24"/>
        <end position="157"/>
    </location>
</feature>
<dbReference type="Gene3D" id="3.40.50.12370">
    <property type="match status" value="1"/>
</dbReference>
<dbReference type="GeneID" id="76201430"/>
<dbReference type="Pfam" id="PF00582">
    <property type="entry name" value="Usp"/>
    <property type="match status" value="2"/>
</dbReference>
<protein>
    <submittedName>
        <fullName evidence="2">Universal stress protein</fullName>
    </submittedName>
</protein>
<reference evidence="2 3" key="1">
    <citation type="journal article" date="2019" name="Int. J. Syst. Evol. Microbiol.">
        <title>The Global Catalogue of Microorganisms (GCM) 10K type strain sequencing project: providing services to taxonomists for standard genome sequencing and annotation.</title>
        <authorList>
            <consortium name="The Broad Institute Genomics Platform"/>
            <consortium name="The Broad Institute Genome Sequencing Center for Infectious Disease"/>
            <person name="Wu L."/>
            <person name="Ma J."/>
        </authorList>
    </citation>
    <scope>NUCLEOTIDE SEQUENCE [LARGE SCALE GENOMIC DNA]</scope>
    <source>
        <strain evidence="2 3">RDMS1</strain>
    </source>
</reference>
<feature type="domain" description="UspA" evidence="1">
    <location>
        <begin position="168"/>
        <end position="291"/>
    </location>
</feature>
<gene>
    <name evidence="2" type="ORF">ACFQL7_18985</name>
</gene>
<dbReference type="SUPFAM" id="SSF52402">
    <property type="entry name" value="Adenine nucleotide alpha hydrolases-like"/>
    <property type="match status" value="2"/>
</dbReference>
<dbReference type="Proteomes" id="UP001596417">
    <property type="component" value="Unassembled WGS sequence"/>
</dbReference>
<dbReference type="AlphaFoldDB" id="A0ABD5YR80"/>
<dbReference type="CDD" id="cd00293">
    <property type="entry name" value="USP-like"/>
    <property type="match status" value="1"/>
</dbReference>
<keyword evidence="3" id="KW-1185">Reference proteome</keyword>
<comment type="caution">
    <text evidence="2">The sequence shown here is derived from an EMBL/GenBank/DDBJ whole genome shotgun (WGS) entry which is preliminary data.</text>
</comment>
<evidence type="ECO:0000313" key="2">
    <source>
        <dbReference type="EMBL" id="MFC7191668.1"/>
    </source>
</evidence>
<evidence type="ECO:0000259" key="1">
    <source>
        <dbReference type="Pfam" id="PF00582"/>
    </source>
</evidence>
<sequence>MASNENSLHETATVESMPESRYRLAVALEDPRPVEQLLRTALDIARYNDGEILIISVITKQRTSPFSLFTDEFIKREFSGDRREILDRALSIAEGSEVPIRGRLLVSHDVSRAIEQAITQFDCDAVLLGWSDRHRSDTVFGRNVDRVVTSAPCDILVEKIGVTAGGVERVLLPAGPGPNTELAATVARAIALSNDAGIDVLRLVATDATDKERTAAKQLVEDLTRTLEPLADVEQIVRETDAVPSAIVEATATRDVTVLGATDRDWTQRLVVGPTPEKVGRDAQSTVIVTKRGGRLQSRISHWLRRLG</sequence>
<organism evidence="2 3">
    <name type="scientific">Halocatena marina</name>
    <dbReference type="NCBI Taxonomy" id="2934937"/>
    <lineage>
        <taxon>Archaea</taxon>
        <taxon>Methanobacteriati</taxon>
        <taxon>Methanobacteriota</taxon>
        <taxon>Stenosarchaea group</taxon>
        <taxon>Halobacteria</taxon>
        <taxon>Halobacteriales</taxon>
        <taxon>Natronomonadaceae</taxon>
        <taxon>Halocatena</taxon>
    </lineage>
</organism>
<accession>A0ABD5YR80</accession>
<proteinExistence type="predicted"/>
<dbReference type="RefSeq" id="WP_264555516.1">
    <property type="nucleotide sequence ID" value="NZ_CP109979.1"/>
</dbReference>
<evidence type="ECO:0000313" key="3">
    <source>
        <dbReference type="Proteomes" id="UP001596417"/>
    </source>
</evidence>
<dbReference type="InterPro" id="IPR006016">
    <property type="entry name" value="UspA"/>
</dbReference>
<dbReference type="EMBL" id="JBHTAX010000001">
    <property type="protein sequence ID" value="MFC7191668.1"/>
    <property type="molecule type" value="Genomic_DNA"/>
</dbReference>